<reference evidence="1 2" key="1">
    <citation type="submission" date="2020-08" db="EMBL/GenBank/DDBJ databases">
        <title>Complete Genome Sequence of Effusibacillus dendaii Strain skT53, Isolated from Farmland soil.</title>
        <authorList>
            <person name="Konishi T."/>
            <person name="Kawasaki H."/>
        </authorList>
    </citation>
    <scope>NUCLEOTIDE SEQUENCE [LARGE SCALE GENOMIC DNA]</scope>
    <source>
        <strain evidence="2">skT53</strain>
    </source>
</reference>
<proteinExistence type="predicted"/>
<name>A0A7I8DH29_9BACL</name>
<dbReference type="KEGG" id="eff:skT53_31810"/>
<keyword evidence="2" id="KW-1185">Reference proteome</keyword>
<accession>A0A7I8DH29</accession>
<dbReference type="EMBL" id="AP023366">
    <property type="protein sequence ID" value="BCJ88196.1"/>
    <property type="molecule type" value="Genomic_DNA"/>
</dbReference>
<sequence length="84" mass="9286">MATPYLCPACRTNRTKFAVIEQVPQYVKLDPDTGNTVELLDAASIDPLHIPYKGSLRRVQCGVCGLLDDEQTFAATARNHPRGR</sequence>
<organism evidence="1 2">
    <name type="scientific">Effusibacillus dendaii</name>
    <dbReference type="NCBI Taxonomy" id="2743772"/>
    <lineage>
        <taxon>Bacteria</taxon>
        <taxon>Bacillati</taxon>
        <taxon>Bacillota</taxon>
        <taxon>Bacilli</taxon>
        <taxon>Bacillales</taxon>
        <taxon>Alicyclobacillaceae</taxon>
        <taxon>Effusibacillus</taxon>
    </lineage>
</organism>
<dbReference type="Proteomes" id="UP000593802">
    <property type="component" value="Chromosome"/>
</dbReference>
<gene>
    <name evidence="1" type="ORF">skT53_31810</name>
</gene>
<evidence type="ECO:0008006" key="3">
    <source>
        <dbReference type="Google" id="ProtNLM"/>
    </source>
</evidence>
<evidence type="ECO:0000313" key="1">
    <source>
        <dbReference type="EMBL" id="BCJ88196.1"/>
    </source>
</evidence>
<dbReference type="RefSeq" id="WP_200758843.1">
    <property type="nucleotide sequence ID" value="NZ_AP023366.1"/>
</dbReference>
<evidence type="ECO:0000313" key="2">
    <source>
        <dbReference type="Proteomes" id="UP000593802"/>
    </source>
</evidence>
<protein>
    <recommendedName>
        <fullName evidence="3">DNA alkylation repair protein</fullName>
    </recommendedName>
</protein>
<dbReference type="AlphaFoldDB" id="A0A7I8DH29"/>